<dbReference type="eggNOG" id="ENOG502S20P">
    <property type="taxonomic scope" value="Eukaryota"/>
</dbReference>
<feature type="compositionally biased region" description="Polar residues" evidence="1">
    <location>
        <begin position="25"/>
        <end position="36"/>
    </location>
</feature>
<dbReference type="EMBL" id="HE650823">
    <property type="protein sequence ID" value="CCF57201.1"/>
    <property type="molecule type" value="Genomic_DNA"/>
</dbReference>
<dbReference type="PANTHER" id="PTHR28260">
    <property type="entry name" value="SPINDLE POLE BODY COMPONENT SPC105"/>
    <property type="match status" value="1"/>
</dbReference>
<dbReference type="KEGG" id="kaf:KAFR_0C02080"/>
<proteinExistence type="predicted"/>
<dbReference type="OrthoDB" id="5592879at2759"/>
<dbReference type="GeneID" id="13885599"/>
<feature type="compositionally biased region" description="Basic and acidic residues" evidence="1">
    <location>
        <begin position="198"/>
        <end position="208"/>
    </location>
</feature>
<dbReference type="InParanoid" id="H2AS51"/>
<feature type="compositionally biased region" description="Polar residues" evidence="1">
    <location>
        <begin position="210"/>
        <end position="220"/>
    </location>
</feature>
<feature type="region of interest" description="Disordered" evidence="1">
    <location>
        <begin position="150"/>
        <end position="179"/>
    </location>
</feature>
<dbReference type="GO" id="GO:1990758">
    <property type="term" value="P:mitotic sister chromatid biorientation"/>
    <property type="evidence" value="ECO:0007669"/>
    <property type="project" value="TreeGrafter"/>
</dbReference>
<dbReference type="FunCoup" id="H2AS51">
    <property type="interactions" value="117"/>
</dbReference>
<evidence type="ECO:0000256" key="1">
    <source>
        <dbReference type="SAM" id="MobiDB-lite"/>
    </source>
</evidence>
<dbReference type="GO" id="GO:0007094">
    <property type="term" value="P:mitotic spindle assembly checkpoint signaling"/>
    <property type="evidence" value="ECO:0007669"/>
    <property type="project" value="TreeGrafter"/>
</dbReference>
<feature type="region of interest" description="Disordered" evidence="1">
    <location>
        <begin position="192"/>
        <end position="225"/>
    </location>
</feature>
<dbReference type="InterPro" id="IPR033338">
    <property type="entry name" value="Spc105/Spc7"/>
</dbReference>
<reference evidence="3 4" key="1">
    <citation type="journal article" date="2011" name="Proc. Natl. Acad. Sci. U.S.A.">
        <title>Evolutionary erosion of yeast sex chromosomes by mating-type switching accidents.</title>
        <authorList>
            <person name="Gordon J.L."/>
            <person name="Armisen D."/>
            <person name="Proux-Wera E."/>
            <person name="Oheigeartaigh S.S."/>
            <person name="Byrne K.P."/>
            <person name="Wolfe K.H."/>
        </authorList>
    </citation>
    <scope>NUCLEOTIDE SEQUENCE [LARGE SCALE GENOMIC DNA]</scope>
    <source>
        <strain evidence="4">ATCC 22294 / BCRC 22015 / CBS 2517 / CECT 1963 / NBRC 1671 / NRRL Y-8276</strain>
    </source>
</reference>
<dbReference type="STRING" id="1071382.H2AS51"/>
<evidence type="ECO:0000313" key="3">
    <source>
        <dbReference type="EMBL" id="CCF57201.1"/>
    </source>
</evidence>
<dbReference type="Proteomes" id="UP000005220">
    <property type="component" value="Chromosome 3"/>
</dbReference>
<protein>
    <recommendedName>
        <fullName evidence="2">Spc7 kinetochore protein domain-containing protein</fullName>
    </recommendedName>
</protein>
<dbReference type="SMART" id="SM00787">
    <property type="entry name" value="Spc7"/>
    <property type="match status" value="1"/>
</dbReference>
<dbReference type="GO" id="GO:0034501">
    <property type="term" value="P:protein localization to kinetochore"/>
    <property type="evidence" value="ECO:0007669"/>
    <property type="project" value="TreeGrafter"/>
</dbReference>
<dbReference type="HOGENOM" id="CLU_012537_0_0_1"/>
<evidence type="ECO:0000313" key="4">
    <source>
        <dbReference type="Proteomes" id="UP000005220"/>
    </source>
</evidence>
<accession>H2AS51</accession>
<feature type="compositionally biased region" description="Polar residues" evidence="1">
    <location>
        <begin position="165"/>
        <end position="179"/>
    </location>
</feature>
<gene>
    <name evidence="3" type="primary">KAFR0C02080</name>
    <name evidence="3" type="ORF">KAFR_0C02080</name>
</gene>
<dbReference type="InterPro" id="IPR013253">
    <property type="entry name" value="Spc7_domain"/>
</dbReference>
<feature type="region of interest" description="Disordered" evidence="1">
    <location>
        <begin position="1"/>
        <end position="36"/>
    </location>
</feature>
<feature type="domain" description="Spc7 kinetochore protein" evidence="2">
    <location>
        <begin position="411"/>
        <end position="732"/>
    </location>
</feature>
<dbReference type="Pfam" id="PF08317">
    <property type="entry name" value="Spc7"/>
    <property type="match status" value="1"/>
</dbReference>
<feature type="compositionally biased region" description="Basic and acidic residues" evidence="1">
    <location>
        <begin position="150"/>
        <end position="164"/>
    </location>
</feature>
<keyword evidence="4" id="KW-1185">Reference proteome</keyword>
<dbReference type="PANTHER" id="PTHR28260:SF1">
    <property type="entry name" value="SPINDLE POLE BODY COMPONENT SPC105"/>
    <property type="match status" value="1"/>
</dbReference>
<dbReference type="GO" id="GO:0000776">
    <property type="term" value="C:kinetochore"/>
    <property type="evidence" value="ECO:0007669"/>
    <property type="project" value="TreeGrafter"/>
</dbReference>
<dbReference type="RefSeq" id="XP_003956336.1">
    <property type="nucleotide sequence ID" value="XM_003956287.1"/>
</dbReference>
<name>H2AS51_KAZAF</name>
<evidence type="ECO:0000259" key="2">
    <source>
        <dbReference type="SMART" id="SM00787"/>
    </source>
</evidence>
<organism evidence="3 4">
    <name type="scientific">Kazachstania africana (strain ATCC 22294 / BCRC 22015 / CBS 2517 / CECT 1963 / NBRC 1671 / NRRL Y-8276)</name>
    <name type="common">Yeast</name>
    <name type="synonym">Kluyveromyces africanus</name>
    <dbReference type="NCBI Taxonomy" id="1071382"/>
    <lineage>
        <taxon>Eukaryota</taxon>
        <taxon>Fungi</taxon>
        <taxon>Dikarya</taxon>
        <taxon>Ascomycota</taxon>
        <taxon>Saccharomycotina</taxon>
        <taxon>Saccharomycetes</taxon>
        <taxon>Saccharomycetales</taxon>
        <taxon>Saccharomycetaceae</taxon>
        <taxon>Kazachstania</taxon>
    </lineage>
</organism>
<dbReference type="AlphaFoldDB" id="H2AS51"/>
<sequence>MFSQSKDDNTQNNSNHGVPTKGILKQSSSQITDPFSSFTIPSSQINFPSQIMSRTEILDKNNTTSRINTRDLQSKANRRVSFAPDVTLHSFDFVAGSTKAPPSGKTEEAGTINVSSADNFTTINTIENDEGSDMELTQPIPKDLLYTKEQRAEVDENSESKDRNGGTTRTVSSQNVGDQTMDFTMMNERLSPILPFNDPERSDTDKSSRGVHQQSEVTNQKAEDEEFEKKTYAVVIQEEPMEFTQLNIHESSVQDRLVSTLDQDSDLHNDEEAMELTQVQPNQQLKFSDEDGTGTQMELTTVFNNTKYVPTITQRAKNTGVLIASENKYSKINQKEATFIQALPEHNTTYVQSGSKKRRLNDDVTDSAIDFTLNIDEEMELTGMEKMSPVKLNKYNGTTTERLRTEESLSQESQPVETIITTEKYSLRQFIDEIGAEYNPDTNTSNALPSYIELSGLEPSETDFFHTGKLVLALYDEIPVLQMNSFISKELFRMNEQSKQYLEDFEKQLSSSNSQPFLLKKYFTSAGDDKKSLIQQLQVIMLFSKLKAKKLWFNWQLSQLSNLKNVLEENLTLLITDYKKVQDLCEVALKIRIRTENIRDLVQKEITLLKESPDSSNIQELSLENKIQLQRFKIELKKHQLTAANLPELLKQKSTLNNQIQQISKDIKKVLINQQLIKQEGNVSIAEGSKIGVLTSEMDLLQNLLGIETLKFEKSLMTVRFSHFRDVEIVINLEKSKETCFTVVGRMEEARFFDHIIKRLIAETDADFGIGYVFQILLNVRKLVPLVKQLKLVGRLYPVTMLTEGKHTIIEIEDYNFETNTIVLYRITFENFKKIVNSSDTKVDVLAKVIQGKETTVDELYSRMAVKNRNVLPWFNELRLTIRMI</sequence>